<accession>A0A678WDA2</accession>
<evidence type="ECO:0000256" key="2">
    <source>
        <dbReference type="ARBA" id="ARBA00022737"/>
    </source>
</evidence>
<feature type="repeat" description="PPR" evidence="3">
    <location>
        <begin position="399"/>
        <end position="433"/>
    </location>
</feature>
<dbReference type="PROSITE" id="PS51375">
    <property type="entry name" value="PPR"/>
    <property type="match status" value="3"/>
</dbReference>
<dbReference type="AlphaFoldDB" id="A0A678WDA2"/>
<protein>
    <submittedName>
        <fullName evidence="4">Pentatricopeptide repeat protein</fullName>
    </submittedName>
</protein>
<dbReference type="SUPFAM" id="SSF48452">
    <property type="entry name" value="TPR-like"/>
    <property type="match status" value="1"/>
</dbReference>
<dbReference type="FunFam" id="1.25.40.10:FF:000516">
    <property type="entry name" value="Pentatricopeptide repeat-containing protein"/>
    <property type="match status" value="1"/>
</dbReference>
<evidence type="ECO:0000256" key="3">
    <source>
        <dbReference type="PROSITE-ProRule" id="PRU00708"/>
    </source>
</evidence>
<dbReference type="InterPro" id="IPR011990">
    <property type="entry name" value="TPR-like_helical_dom_sf"/>
</dbReference>
<dbReference type="EMBL" id="MH004745">
    <property type="protein sequence ID" value="AYM00745.1"/>
    <property type="molecule type" value="mRNA"/>
</dbReference>
<dbReference type="GO" id="GO:0005739">
    <property type="term" value="C:mitochondrion"/>
    <property type="evidence" value="ECO:0007669"/>
    <property type="project" value="TreeGrafter"/>
</dbReference>
<feature type="repeat" description="PPR" evidence="3">
    <location>
        <begin position="188"/>
        <end position="222"/>
    </location>
</feature>
<dbReference type="Pfam" id="PF13041">
    <property type="entry name" value="PPR_2"/>
    <property type="match status" value="1"/>
</dbReference>
<sequence>MILQPTAQILPPNYHQKNSNHLQISTSLSLSSGLLQNSTYFLKQSSLSTVSKTHNNPAFVTCSSIPQPYSYGTVDYEKRPMLKWNAIHKKISSLENSNLDVGAASVLNQAEDEGKRLSKWELSRVVKELRKFRRFKLALEVYDWMNNRAERFRITTSDTAIQLDLIAKVHGISSAEQYFQKLPDGLKDKRIYGSLLNAYVRARMREEAESLMNKIKNRGYASHPLPYNVMMTLYMSLKEYEKIEPLISEMKEKSIALDLYTYNIWLSSCGSEGSLEKMEQVFNRMQLDTTVNPNWTTYSTMATMYIKFGQLEKAVDSLRKIESRMTGRDRMPYHYLISLYGSAGKKEDVYRVWNSYKASFVNIPNVGYHTMVSALLRMDDLEGAEELYDEWLKLRSVYDPRVGNLILSSYVRKGLFQKADTFFDQIIEAGGKPNSMTWEILSEIHIHNSRIHEALSCFQNAASTEGSKNWRPKLTNVSAILDFSEQNGDIAMKNALIEVLRQVGSLEDKDYMSSLPALRELTITDSAAAIEDRADSHGDEDADFVLLNQLQESL</sequence>
<dbReference type="InterPro" id="IPR002885">
    <property type="entry name" value="PPR_rpt"/>
</dbReference>
<dbReference type="NCBIfam" id="TIGR00756">
    <property type="entry name" value="PPR"/>
    <property type="match status" value="3"/>
</dbReference>
<name>A0A678WDA2_SALMI</name>
<proteinExistence type="evidence at transcript level"/>
<dbReference type="Gene3D" id="1.25.40.10">
    <property type="entry name" value="Tetratricopeptide repeat domain"/>
    <property type="match status" value="2"/>
</dbReference>
<dbReference type="PANTHER" id="PTHR45717:SF3">
    <property type="entry name" value="OS04G0544400 PROTEIN"/>
    <property type="match status" value="1"/>
</dbReference>
<dbReference type="GO" id="GO:0003729">
    <property type="term" value="F:mRNA binding"/>
    <property type="evidence" value="ECO:0007669"/>
    <property type="project" value="UniProtKB-ARBA"/>
</dbReference>
<reference evidence="4" key="1">
    <citation type="journal article" date="2018" name="Molecules">
        <title>The Pentatricopeptide Repeat Gene Family in Salvia miltiorrhiza: Genome-Wide Characterization and Expression Analysis.</title>
        <authorList>
            <person name="Li H."/>
            <person name="Li C."/>
            <person name="Deng Y."/>
            <person name="Jiang X."/>
            <person name="Lu S."/>
        </authorList>
    </citation>
    <scope>NUCLEOTIDE SEQUENCE</scope>
</reference>
<evidence type="ECO:0000313" key="4">
    <source>
        <dbReference type="EMBL" id="AYM00745.1"/>
    </source>
</evidence>
<evidence type="ECO:0000256" key="1">
    <source>
        <dbReference type="ARBA" id="ARBA00007626"/>
    </source>
</evidence>
<dbReference type="FunFam" id="1.25.40.10:FF:000253">
    <property type="entry name" value="Pentatricopeptide repeat-containing protein"/>
    <property type="match status" value="1"/>
</dbReference>
<keyword evidence="2" id="KW-0677">Repeat</keyword>
<comment type="similarity">
    <text evidence="1">Belongs to the PPR family. P subfamily.</text>
</comment>
<reference evidence="4" key="2">
    <citation type="submission" date="2018-02" db="EMBL/GenBank/DDBJ databases">
        <authorList>
            <person name="Li H.Q."/>
            <person name="Lu S.F."/>
        </authorList>
    </citation>
    <scope>NUCLEOTIDE SEQUENCE</scope>
</reference>
<dbReference type="Pfam" id="PF01535">
    <property type="entry name" value="PPR"/>
    <property type="match status" value="4"/>
</dbReference>
<dbReference type="PANTHER" id="PTHR45717">
    <property type="entry name" value="OS12G0527900 PROTEIN"/>
    <property type="match status" value="1"/>
</dbReference>
<organism evidence="4">
    <name type="scientific">Salvia miltiorrhiza</name>
    <name type="common">Chinese sage</name>
    <dbReference type="NCBI Taxonomy" id="226208"/>
    <lineage>
        <taxon>Eukaryota</taxon>
        <taxon>Viridiplantae</taxon>
        <taxon>Streptophyta</taxon>
        <taxon>Embryophyta</taxon>
        <taxon>Tracheophyta</taxon>
        <taxon>Spermatophyta</taxon>
        <taxon>Magnoliopsida</taxon>
        <taxon>eudicotyledons</taxon>
        <taxon>Gunneridae</taxon>
        <taxon>Pentapetalae</taxon>
        <taxon>asterids</taxon>
        <taxon>lamiids</taxon>
        <taxon>Lamiales</taxon>
        <taxon>Lamiaceae</taxon>
        <taxon>Nepetoideae</taxon>
        <taxon>Mentheae</taxon>
        <taxon>Salviinae</taxon>
        <taxon>Salvia</taxon>
        <taxon>Salvia incertae sedis</taxon>
    </lineage>
</organism>
<feature type="repeat" description="PPR" evidence="3">
    <location>
        <begin position="258"/>
        <end position="288"/>
    </location>
</feature>